<dbReference type="Proteomes" id="UP000243006">
    <property type="component" value="Unassembled WGS sequence"/>
</dbReference>
<comment type="caution">
    <text evidence="6">The sequence shown here is derived from an EMBL/GenBank/DDBJ whole genome shotgun (WGS) entry which is preliminary data.</text>
</comment>
<evidence type="ECO:0000256" key="1">
    <source>
        <dbReference type="ARBA" id="ARBA00004496"/>
    </source>
</evidence>
<dbReference type="GO" id="GO:0061061">
    <property type="term" value="P:muscle structure development"/>
    <property type="evidence" value="ECO:0007669"/>
    <property type="project" value="TreeGrafter"/>
</dbReference>
<dbReference type="Gene3D" id="2.30.42.10">
    <property type="match status" value="1"/>
</dbReference>
<comment type="subcellular location">
    <subcellularLocation>
        <location evidence="1">Cytoplasm</location>
    </subcellularLocation>
</comment>
<evidence type="ECO:0000256" key="3">
    <source>
        <dbReference type="ARBA" id="ARBA00023038"/>
    </source>
</evidence>
<dbReference type="GO" id="GO:0003779">
    <property type="term" value="F:actin binding"/>
    <property type="evidence" value="ECO:0007669"/>
    <property type="project" value="TreeGrafter"/>
</dbReference>
<dbReference type="EMBL" id="LVZM01021294">
    <property type="protein sequence ID" value="OUC41556.1"/>
    <property type="molecule type" value="Genomic_DNA"/>
</dbReference>
<evidence type="ECO:0000313" key="7">
    <source>
        <dbReference type="Proteomes" id="UP000243006"/>
    </source>
</evidence>
<evidence type="ECO:0000259" key="4">
    <source>
        <dbReference type="PROSITE" id="PS50106"/>
    </source>
</evidence>
<feature type="domain" description="PDZ" evidence="4">
    <location>
        <begin position="7"/>
        <end position="90"/>
    </location>
</feature>
<proteinExistence type="predicted"/>
<reference evidence="6 7" key="1">
    <citation type="submission" date="2015-04" db="EMBL/GenBank/DDBJ databases">
        <title>Draft genome of the roundworm Trichinella nativa.</title>
        <authorList>
            <person name="Mitreva M."/>
        </authorList>
    </citation>
    <scope>NUCLEOTIDE SEQUENCE [LARGE SCALE GENOMIC DNA]</scope>
    <source>
        <strain evidence="6 7">ISS45</strain>
    </source>
</reference>
<sequence>MADETVTVRMSRSDPSIIWGFRLQGGLDFNEPLTISKVVAGSLAERAGLIEGDHVVRIAGHHADSMQHKDAQDAIISSNNDVEIVVERYGN</sequence>
<dbReference type="GO" id="GO:0030018">
    <property type="term" value="C:Z disc"/>
    <property type="evidence" value="ECO:0007669"/>
    <property type="project" value="TreeGrafter"/>
</dbReference>
<dbReference type="InterPro" id="IPR036034">
    <property type="entry name" value="PDZ_sf"/>
</dbReference>
<dbReference type="PANTHER" id="PTHR24214">
    <property type="entry name" value="PDZ AND LIM DOMAIN PROTEIN ZASP"/>
    <property type="match status" value="1"/>
</dbReference>
<evidence type="ECO:0000256" key="2">
    <source>
        <dbReference type="ARBA" id="ARBA00022490"/>
    </source>
</evidence>
<name>A0A1Y3EK30_9BILA</name>
<dbReference type="AlphaFoldDB" id="A0A1Y3EK30"/>
<keyword evidence="2" id="KW-0963">Cytoplasm</keyword>
<dbReference type="FunFam" id="2.30.42.10:FF:000055">
    <property type="entry name" value="PDZ and LIM domain protein 3"/>
    <property type="match status" value="1"/>
</dbReference>
<dbReference type="SMART" id="SM00228">
    <property type="entry name" value="PDZ"/>
    <property type="match status" value="1"/>
</dbReference>
<dbReference type="GO" id="GO:0031941">
    <property type="term" value="C:filamentous actin"/>
    <property type="evidence" value="ECO:0007669"/>
    <property type="project" value="TreeGrafter"/>
</dbReference>
<dbReference type="InterPro" id="IPR050604">
    <property type="entry name" value="PDZ-LIM_domain"/>
</dbReference>
<accession>A0A1Y3EK30</accession>
<dbReference type="Pfam" id="PF00595">
    <property type="entry name" value="PDZ"/>
    <property type="match status" value="1"/>
</dbReference>
<dbReference type="PANTHER" id="PTHR24214:SF38">
    <property type="entry name" value="PDZ AND LIM DOMAIN PROTEIN ZASP-RELATED"/>
    <property type="match status" value="1"/>
</dbReference>
<keyword evidence="3" id="KW-0479">Metal-binding</keyword>
<dbReference type="SUPFAM" id="SSF50156">
    <property type="entry name" value="PDZ domain-like"/>
    <property type="match status" value="1"/>
</dbReference>
<keyword evidence="3" id="KW-0862">Zinc</keyword>
<evidence type="ECO:0000313" key="6">
    <source>
        <dbReference type="EMBL" id="OUC43488.1"/>
    </source>
</evidence>
<dbReference type="PROSITE" id="PS50106">
    <property type="entry name" value="PDZ"/>
    <property type="match status" value="1"/>
</dbReference>
<dbReference type="InterPro" id="IPR001478">
    <property type="entry name" value="PDZ"/>
</dbReference>
<keyword evidence="3" id="KW-0440">LIM domain</keyword>
<protein>
    <submittedName>
        <fullName evidence="6">Putative PDZ/DHR/GLGF domain protein</fullName>
    </submittedName>
</protein>
<dbReference type="CDD" id="cd23068">
    <property type="entry name" value="PDZ_ZASP52-like"/>
    <property type="match status" value="1"/>
</dbReference>
<dbReference type="GO" id="GO:0005912">
    <property type="term" value="C:adherens junction"/>
    <property type="evidence" value="ECO:0007669"/>
    <property type="project" value="TreeGrafter"/>
</dbReference>
<gene>
    <name evidence="5" type="ORF">D917_03262</name>
    <name evidence="6" type="ORF">D917_09744</name>
</gene>
<evidence type="ECO:0000313" key="5">
    <source>
        <dbReference type="EMBL" id="OUC41556.1"/>
    </source>
</evidence>
<dbReference type="GO" id="GO:0051371">
    <property type="term" value="F:muscle alpha-actinin binding"/>
    <property type="evidence" value="ECO:0007669"/>
    <property type="project" value="TreeGrafter"/>
</dbReference>
<dbReference type="GO" id="GO:0001725">
    <property type="term" value="C:stress fiber"/>
    <property type="evidence" value="ECO:0007669"/>
    <property type="project" value="TreeGrafter"/>
</dbReference>
<dbReference type="EMBL" id="LVZM01014705">
    <property type="protein sequence ID" value="OUC43488.1"/>
    <property type="molecule type" value="Genomic_DNA"/>
</dbReference>
<organism evidence="6 7">
    <name type="scientific">Trichinella nativa</name>
    <dbReference type="NCBI Taxonomy" id="6335"/>
    <lineage>
        <taxon>Eukaryota</taxon>
        <taxon>Metazoa</taxon>
        <taxon>Ecdysozoa</taxon>
        <taxon>Nematoda</taxon>
        <taxon>Enoplea</taxon>
        <taxon>Dorylaimia</taxon>
        <taxon>Trichinellida</taxon>
        <taxon>Trichinellidae</taxon>
        <taxon>Trichinella</taxon>
    </lineage>
</organism>
<dbReference type="GO" id="GO:0030036">
    <property type="term" value="P:actin cytoskeleton organization"/>
    <property type="evidence" value="ECO:0007669"/>
    <property type="project" value="TreeGrafter"/>
</dbReference>